<feature type="domain" description="Transposase IS204/IS1001/IS1096/IS1165 DDE" evidence="1">
    <location>
        <begin position="2"/>
        <end position="115"/>
    </location>
</feature>
<comment type="caution">
    <text evidence="2">The sequence shown here is derived from an EMBL/GenBank/DDBJ whole genome shotgun (WGS) entry which is preliminary data.</text>
</comment>
<dbReference type="Proteomes" id="UP000789833">
    <property type="component" value="Unassembled WGS sequence"/>
</dbReference>
<evidence type="ECO:0000259" key="1">
    <source>
        <dbReference type="Pfam" id="PF01610"/>
    </source>
</evidence>
<keyword evidence="3" id="KW-1185">Reference proteome</keyword>
<dbReference type="InterPro" id="IPR002560">
    <property type="entry name" value="Transposase_DDE"/>
</dbReference>
<dbReference type="Pfam" id="PF01610">
    <property type="entry name" value="DDE_Tnp_ISL3"/>
    <property type="match status" value="1"/>
</dbReference>
<protein>
    <recommendedName>
        <fullName evidence="1">Transposase IS204/IS1001/IS1096/IS1165 DDE domain-containing protein</fullName>
    </recommendedName>
</protein>
<proteinExistence type="predicted"/>
<dbReference type="EMBL" id="CAKJTJ010000042">
    <property type="protein sequence ID" value="CAG9623307.1"/>
    <property type="molecule type" value="Genomic_DNA"/>
</dbReference>
<name>A0ABN8AHW2_9BACI</name>
<sequence>MVSDFAPTMANAIQTVFPTAIHVLDRFHLIQFFTDAQQRRRRFLGEAKKHHKSRFIDRCLALKPEELTEEERRFVAEWHKEDIHTKHIYQALNHYVLKGTKPTQAKRRLKEWFGRYQFHI</sequence>
<evidence type="ECO:0000313" key="3">
    <source>
        <dbReference type="Proteomes" id="UP000789833"/>
    </source>
</evidence>
<accession>A0ABN8AHW2</accession>
<evidence type="ECO:0000313" key="2">
    <source>
        <dbReference type="EMBL" id="CAG9623307.1"/>
    </source>
</evidence>
<gene>
    <name evidence="2" type="ORF">BACCIP111883_04108</name>
</gene>
<organism evidence="2 3">
    <name type="scientific">Sutcliffiella rhizosphaerae</name>
    <dbReference type="NCBI Taxonomy" id="2880967"/>
    <lineage>
        <taxon>Bacteria</taxon>
        <taxon>Bacillati</taxon>
        <taxon>Bacillota</taxon>
        <taxon>Bacilli</taxon>
        <taxon>Bacillales</taxon>
        <taxon>Bacillaceae</taxon>
        <taxon>Sutcliffiella</taxon>
    </lineage>
</organism>
<reference evidence="2 3" key="1">
    <citation type="submission" date="2021-10" db="EMBL/GenBank/DDBJ databases">
        <authorList>
            <person name="Criscuolo A."/>
        </authorList>
    </citation>
    <scope>NUCLEOTIDE SEQUENCE [LARGE SCALE GENOMIC DNA]</scope>
    <source>
        <strain evidence="3">CIP 111883</strain>
    </source>
</reference>